<comment type="caution">
    <text evidence="1">The sequence shown here is derived from an EMBL/GenBank/DDBJ whole genome shotgun (WGS) entry which is preliminary data.</text>
</comment>
<organism evidence="1 2">
    <name type="scientific">Melia azedarach</name>
    <name type="common">Chinaberry tree</name>
    <dbReference type="NCBI Taxonomy" id="155640"/>
    <lineage>
        <taxon>Eukaryota</taxon>
        <taxon>Viridiplantae</taxon>
        <taxon>Streptophyta</taxon>
        <taxon>Embryophyta</taxon>
        <taxon>Tracheophyta</taxon>
        <taxon>Spermatophyta</taxon>
        <taxon>Magnoliopsida</taxon>
        <taxon>eudicotyledons</taxon>
        <taxon>Gunneridae</taxon>
        <taxon>Pentapetalae</taxon>
        <taxon>rosids</taxon>
        <taxon>malvids</taxon>
        <taxon>Sapindales</taxon>
        <taxon>Meliaceae</taxon>
        <taxon>Melia</taxon>
    </lineage>
</organism>
<gene>
    <name evidence="1" type="ORF">OWV82_001349</name>
</gene>
<dbReference type="Proteomes" id="UP001164539">
    <property type="component" value="Chromosome 1"/>
</dbReference>
<sequence length="684" mass="78789">MPRPPNYEFQECWNKQRENGHEFLQDKADVNDALLSVQVRNPGQDSTVDKEVRSRSARQLSWIYLLKFQQIANSLAWMTSSIIYILRIANRRIRSSPDSTPPDSAHSKLYRVIKAFLILVIFLFCFELVAYFKGWHFSPPSAASAKRIVELVYAKWLEVRADYLAPPLRNLANTCIVLFLIQSVDRAALVLGCAWIKLRKLKPTAMIEYTVGVDAENVEDYPMVLVQIPMCNEREVFQQSLGALCIQDWPRERLLVQVLDDSDELDLQLIIKSEVLKWQQRGVRIIYRHRLIRTGYKAGNLKSAMGCDYVKDYEFVAIFDADFQPAPDFLKKTIPYFKGNDDLALVQTRWSFVNKDENLLTRLQNINLSFHFEVEQQVNGVFLNFFGFNGTAGVWRVKALEDCGGWLDRTTVEDMDIAVRAHLCGWKFIYLNDVKCLCELPESYEAYKKQQHRWHSGPMQLFRLCFVDVLRSKLSWVKKANLIFLFFLLRKLVLPFYSFTLFCIILPLTMFIPEAELPAWVVAYVPGIMSVLNVLPAPRSFPFIVPYLLFENTMSVTKFNAMISGLFRFGSSYEWVVTKKLGRSSETDLVAFAEMESDPLIETSGLHKSNSESGIAELSKLEVTKKKTRRRNRLYRKELALAFILLTASVRSLLSAEGVHFYFLLFQGVTFLVVGLDLIGEQVS</sequence>
<name>A0ACC1YZG8_MELAZ</name>
<evidence type="ECO:0000313" key="1">
    <source>
        <dbReference type="EMBL" id="KAJ4728414.1"/>
    </source>
</evidence>
<dbReference type="EMBL" id="CM051394">
    <property type="protein sequence ID" value="KAJ4728414.1"/>
    <property type="molecule type" value="Genomic_DNA"/>
</dbReference>
<protein>
    <submittedName>
        <fullName evidence="1">Xyloglucan glycosyltransferase</fullName>
    </submittedName>
</protein>
<proteinExistence type="predicted"/>
<accession>A0ACC1YZG8</accession>
<evidence type="ECO:0000313" key="2">
    <source>
        <dbReference type="Proteomes" id="UP001164539"/>
    </source>
</evidence>
<keyword evidence="2" id="KW-1185">Reference proteome</keyword>
<reference evidence="1 2" key="1">
    <citation type="journal article" date="2023" name="Science">
        <title>Complex scaffold remodeling in plant triterpene biosynthesis.</title>
        <authorList>
            <person name="De La Pena R."/>
            <person name="Hodgson H."/>
            <person name="Liu J.C."/>
            <person name="Stephenson M.J."/>
            <person name="Martin A.C."/>
            <person name="Owen C."/>
            <person name="Harkess A."/>
            <person name="Leebens-Mack J."/>
            <person name="Jimenez L.E."/>
            <person name="Osbourn A."/>
            <person name="Sattely E.S."/>
        </authorList>
    </citation>
    <scope>NUCLEOTIDE SEQUENCE [LARGE SCALE GENOMIC DNA]</scope>
    <source>
        <strain evidence="2">cv. JPN11</strain>
        <tissue evidence="1">Leaf</tissue>
    </source>
</reference>